<reference evidence="3 4" key="1">
    <citation type="submission" date="2020-04" db="EMBL/GenBank/DDBJ databases">
        <title>Perkinsus chesapeaki whole genome sequence.</title>
        <authorList>
            <person name="Bogema D.R."/>
        </authorList>
    </citation>
    <scope>NUCLEOTIDE SEQUENCE [LARGE SCALE GENOMIC DNA]</scope>
    <source>
        <strain evidence="3">ATCC PRA-425</strain>
    </source>
</reference>
<comment type="caution">
    <text evidence="3">The sequence shown here is derived from an EMBL/GenBank/DDBJ whole genome shotgun (WGS) entry which is preliminary data.</text>
</comment>
<dbReference type="CDD" id="cd00201">
    <property type="entry name" value="WW"/>
    <property type="match status" value="1"/>
</dbReference>
<dbReference type="PROSITE" id="PS50020">
    <property type="entry name" value="WW_DOMAIN_2"/>
    <property type="match status" value="1"/>
</dbReference>
<feature type="compositionally biased region" description="Polar residues" evidence="1">
    <location>
        <begin position="470"/>
        <end position="498"/>
    </location>
</feature>
<evidence type="ECO:0000313" key="4">
    <source>
        <dbReference type="Proteomes" id="UP000591131"/>
    </source>
</evidence>
<feature type="region of interest" description="Disordered" evidence="1">
    <location>
        <begin position="466"/>
        <end position="518"/>
    </location>
</feature>
<dbReference type="SUPFAM" id="SSF51045">
    <property type="entry name" value="WW domain"/>
    <property type="match status" value="1"/>
</dbReference>
<organism evidence="3 4">
    <name type="scientific">Perkinsus chesapeaki</name>
    <name type="common">Clam parasite</name>
    <name type="synonym">Perkinsus andrewsi</name>
    <dbReference type="NCBI Taxonomy" id="330153"/>
    <lineage>
        <taxon>Eukaryota</taxon>
        <taxon>Sar</taxon>
        <taxon>Alveolata</taxon>
        <taxon>Perkinsozoa</taxon>
        <taxon>Perkinsea</taxon>
        <taxon>Perkinsida</taxon>
        <taxon>Perkinsidae</taxon>
        <taxon>Perkinsus</taxon>
    </lineage>
</organism>
<keyword evidence="4" id="KW-1185">Reference proteome</keyword>
<accession>A0A7J6MT51</accession>
<dbReference type="Gene3D" id="2.20.70.10">
    <property type="match status" value="1"/>
</dbReference>
<proteinExistence type="predicted"/>
<feature type="region of interest" description="Disordered" evidence="1">
    <location>
        <begin position="178"/>
        <end position="263"/>
    </location>
</feature>
<protein>
    <recommendedName>
        <fullName evidence="2">WW domain-containing protein</fullName>
    </recommendedName>
</protein>
<dbReference type="AlphaFoldDB" id="A0A7J6MT51"/>
<dbReference type="OrthoDB" id="10493178at2759"/>
<dbReference type="Proteomes" id="UP000591131">
    <property type="component" value="Unassembled WGS sequence"/>
</dbReference>
<evidence type="ECO:0000259" key="2">
    <source>
        <dbReference type="PROSITE" id="PS50020"/>
    </source>
</evidence>
<dbReference type="SMART" id="SM00456">
    <property type="entry name" value="WW"/>
    <property type="match status" value="1"/>
</dbReference>
<feature type="domain" description="WW" evidence="2">
    <location>
        <begin position="308"/>
        <end position="346"/>
    </location>
</feature>
<sequence>MYSPASSYYDEGGGMPCADNYFVTYFDPVQCMNVPIAPQALEERRIAIWLSWFIGTWSDNYGNLVHVEGNVSKCKHLYYSVVNVTKRKVVDSGMIYFDLYTYKIHLDHKFELDTDFSDDLTVRWRPVNPSSATCPLWTHIERLDRCAKWHVLNDMEVSRNSNVERYLMNKTKELKEAFPSASSSSPSAVLEHAAASSDATAHSSPEVSSENNVNESASARPTVAPAEAEPPATELTKVPPVSSAVADWRNAPSTKPEKPVAEEPPAAVWLARREYASSLGFEASAAIEGSADLPAPLARLIDTCLSNPPLPPGWEESRYEDGVDGDGVVYYFDPIANQSTWAHPIDAAAKLAMKWVRQAEAKREADAAEELTGVLLENINRFAEEVASTPVEWSGPYSLPDGGLGYLHANSGRVTKHHPVSLAVYKAQMASWLFCVYFGIPAPPRELMGEVYQKIFQTLKPAESLELQPGQDTKATQEASSDIDANSTAVSSGPSPTISVPACPPSEQLPPKEGRTDALEFTFAAEASEEAQPVHDA</sequence>
<dbReference type="InterPro" id="IPR001202">
    <property type="entry name" value="WW_dom"/>
</dbReference>
<feature type="compositionally biased region" description="Low complexity" evidence="1">
    <location>
        <begin position="179"/>
        <end position="236"/>
    </location>
</feature>
<name>A0A7J6MT51_PERCH</name>
<evidence type="ECO:0000256" key="1">
    <source>
        <dbReference type="SAM" id="MobiDB-lite"/>
    </source>
</evidence>
<gene>
    <name evidence="3" type="ORF">FOL47_009299</name>
</gene>
<evidence type="ECO:0000313" key="3">
    <source>
        <dbReference type="EMBL" id="KAF4674390.1"/>
    </source>
</evidence>
<dbReference type="EMBL" id="JAAPAO010000064">
    <property type="protein sequence ID" value="KAF4674390.1"/>
    <property type="molecule type" value="Genomic_DNA"/>
</dbReference>
<dbReference type="InterPro" id="IPR036020">
    <property type="entry name" value="WW_dom_sf"/>
</dbReference>